<dbReference type="EMBL" id="JH921438">
    <property type="protein sequence ID" value="EKD16687.1"/>
    <property type="molecule type" value="Genomic_DNA"/>
</dbReference>
<gene>
    <name evidence="3" type="ORF">MBM_05156</name>
</gene>
<evidence type="ECO:0000256" key="2">
    <source>
        <dbReference type="SAM" id="SignalP"/>
    </source>
</evidence>
<keyword evidence="4" id="KW-1185">Reference proteome</keyword>
<reference evidence="3 4" key="1">
    <citation type="journal article" date="2012" name="BMC Genomics">
        <title>Sequencing the genome of Marssonina brunnea reveals fungus-poplar co-evolution.</title>
        <authorList>
            <person name="Zhu S."/>
            <person name="Cao Y.-Z."/>
            <person name="Jiang C."/>
            <person name="Tan B.-Y."/>
            <person name="Wang Z."/>
            <person name="Feng S."/>
            <person name="Zhang L."/>
            <person name="Su X.-H."/>
            <person name="Brejova B."/>
            <person name="Vinar T."/>
            <person name="Xu M."/>
            <person name="Wang M.-X."/>
            <person name="Zhang S.-G."/>
            <person name="Huang M.-R."/>
            <person name="Wu R."/>
            <person name="Zhou Y."/>
        </authorList>
    </citation>
    <scope>NUCLEOTIDE SEQUENCE [LARGE SCALE GENOMIC DNA]</scope>
    <source>
        <strain evidence="3 4">MB_m1</strain>
    </source>
</reference>
<dbReference type="HOGENOM" id="CLU_1224997_0_0_1"/>
<sequence>MSSNSCFSVLLLLLTYTLLAKLVCAQQQLPPTPYIPANRPAGTTVTKTVIESRPATEDGSSSPTTSPKPHFMPTYGSSLSLPGGTNIAAASSIWQALTSVQSTWTAGPAYPSITSAVYPHTHTQTGQTTNIEKQKRRSSPLICPGLPRRRRRRNLRLGPDRPGAVVHERRARARPVPHQRAGAGAAGDVRQPDRERGRAVVTRRTGSRGGWGGGGGGWVGSESLVR</sequence>
<feature type="compositionally biased region" description="Polar residues" evidence="1">
    <location>
        <begin position="58"/>
        <end position="67"/>
    </location>
</feature>
<feature type="region of interest" description="Disordered" evidence="1">
    <location>
        <begin position="118"/>
        <end position="226"/>
    </location>
</feature>
<dbReference type="InParanoid" id="K1WW60"/>
<organism evidence="3 4">
    <name type="scientific">Marssonina brunnea f. sp. multigermtubi (strain MB_m1)</name>
    <name type="common">Marssonina leaf spot fungus</name>
    <dbReference type="NCBI Taxonomy" id="1072389"/>
    <lineage>
        <taxon>Eukaryota</taxon>
        <taxon>Fungi</taxon>
        <taxon>Dikarya</taxon>
        <taxon>Ascomycota</taxon>
        <taxon>Pezizomycotina</taxon>
        <taxon>Leotiomycetes</taxon>
        <taxon>Helotiales</taxon>
        <taxon>Drepanopezizaceae</taxon>
        <taxon>Drepanopeziza</taxon>
    </lineage>
</organism>
<accession>K1WW60</accession>
<keyword evidence="2" id="KW-0732">Signal</keyword>
<dbReference type="KEGG" id="mbe:MBM_05156"/>
<feature type="chain" id="PRO_5003853119" evidence="2">
    <location>
        <begin position="26"/>
        <end position="226"/>
    </location>
</feature>
<dbReference type="AlphaFoldDB" id="K1WW60"/>
<dbReference type="Proteomes" id="UP000006753">
    <property type="component" value="Unassembled WGS sequence"/>
</dbReference>
<feature type="compositionally biased region" description="Gly residues" evidence="1">
    <location>
        <begin position="207"/>
        <end position="219"/>
    </location>
</feature>
<evidence type="ECO:0000256" key="1">
    <source>
        <dbReference type="SAM" id="MobiDB-lite"/>
    </source>
</evidence>
<feature type="signal peptide" evidence="2">
    <location>
        <begin position="1"/>
        <end position="25"/>
    </location>
</feature>
<feature type="compositionally biased region" description="Polar residues" evidence="1">
    <location>
        <begin position="121"/>
        <end position="131"/>
    </location>
</feature>
<evidence type="ECO:0000313" key="4">
    <source>
        <dbReference type="Proteomes" id="UP000006753"/>
    </source>
</evidence>
<name>K1WW60_MARBU</name>
<feature type="region of interest" description="Disordered" evidence="1">
    <location>
        <begin position="51"/>
        <end position="76"/>
    </location>
</feature>
<protein>
    <submittedName>
        <fullName evidence="3">Uncharacterized protein</fullName>
    </submittedName>
</protein>
<proteinExistence type="predicted"/>
<dbReference type="OrthoDB" id="3563439at2759"/>
<evidence type="ECO:0000313" key="3">
    <source>
        <dbReference type="EMBL" id="EKD16687.1"/>
    </source>
</evidence>